<organism evidence="5 6">
    <name type="scientific">Taxus chinensis</name>
    <name type="common">Chinese yew</name>
    <name type="synonym">Taxus wallichiana var. chinensis</name>
    <dbReference type="NCBI Taxonomy" id="29808"/>
    <lineage>
        <taxon>Eukaryota</taxon>
        <taxon>Viridiplantae</taxon>
        <taxon>Streptophyta</taxon>
        <taxon>Embryophyta</taxon>
        <taxon>Tracheophyta</taxon>
        <taxon>Spermatophyta</taxon>
        <taxon>Pinopsida</taxon>
        <taxon>Pinidae</taxon>
        <taxon>Conifers II</taxon>
        <taxon>Cupressales</taxon>
        <taxon>Taxaceae</taxon>
        <taxon>Taxus</taxon>
    </lineage>
</organism>
<feature type="domain" description="AIG1-type G" evidence="4">
    <location>
        <begin position="13"/>
        <end position="165"/>
    </location>
</feature>
<keyword evidence="2" id="KW-0547">Nucleotide-binding</keyword>
<dbReference type="FunFam" id="3.40.50.300:FF:000840">
    <property type="entry name" value="Immune-associated nucleotide-binding protein 9"/>
    <property type="match status" value="1"/>
</dbReference>
<name>A0AA38LNM2_TAXCH</name>
<reference evidence="5 6" key="1">
    <citation type="journal article" date="2021" name="Nat. Plants">
        <title>The Taxus genome provides insights into paclitaxel biosynthesis.</title>
        <authorList>
            <person name="Xiong X."/>
            <person name="Gou J."/>
            <person name="Liao Q."/>
            <person name="Li Y."/>
            <person name="Zhou Q."/>
            <person name="Bi G."/>
            <person name="Li C."/>
            <person name="Du R."/>
            <person name="Wang X."/>
            <person name="Sun T."/>
            <person name="Guo L."/>
            <person name="Liang H."/>
            <person name="Lu P."/>
            <person name="Wu Y."/>
            <person name="Zhang Z."/>
            <person name="Ro D.K."/>
            <person name="Shang Y."/>
            <person name="Huang S."/>
            <person name="Yan J."/>
        </authorList>
    </citation>
    <scope>NUCLEOTIDE SEQUENCE [LARGE SCALE GENOMIC DNA]</scope>
    <source>
        <strain evidence="5">Ta-2019</strain>
    </source>
</reference>
<evidence type="ECO:0000259" key="4">
    <source>
        <dbReference type="PROSITE" id="PS51720"/>
    </source>
</evidence>
<sequence length="165" mass="18161">EIKLVSEEVSCSMATTTLVLLGRTGNGKSSTGNSLLGYNAFTAHFSASSVTKECKLQRTTFKDGRILNVVDTPDLFDTNLSKETLAEEIIKCIDLAKEGVHGILLVLSVRTRFTPEEGLVVKELQRLFGPTVVNYMVVVFTGGDEWINTDMTLEDYLNQSPPKLK</sequence>
<gene>
    <name evidence="5" type="ORF">KI387_002504</name>
</gene>
<comment type="similarity">
    <text evidence="1">Belongs to the TRAFAC class TrmE-Era-EngA-EngB-Septin-like GTPase superfamily. AIG1/Toc34/Toc159-like paraseptin GTPase family. IAN subfamily.</text>
</comment>
<dbReference type="PANTHER" id="PTHR10903:SF184">
    <property type="entry name" value="GTP-BINDING PROTEIN A"/>
    <property type="match status" value="1"/>
</dbReference>
<dbReference type="SUPFAM" id="SSF52540">
    <property type="entry name" value="P-loop containing nucleoside triphosphate hydrolases"/>
    <property type="match status" value="1"/>
</dbReference>
<evidence type="ECO:0000256" key="3">
    <source>
        <dbReference type="ARBA" id="ARBA00023134"/>
    </source>
</evidence>
<dbReference type="PROSITE" id="PS51720">
    <property type="entry name" value="G_AIG1"/>
    <property type="match status" value="1"/>
</dbReference>
<evidence type="ECO:0000313" key="6">
    <source>
        <dbReference type="Proteomes" id="UP000824469"/>
    </source>
</evidence>
<protein>
    <recommendedName>
        <fullName evidence="4">AIG1-type G domain-containing protein</fullName>
    </recommendedName>
</protein>
<dbReference type="Gene3D" id="3.40.50.300">
    <property type="entry name" value="P-loop containing nucleotide triphosphate hydrolases"/>
    <property type="match status" value="1"/>
</dbReference>
<evidence type="ECO:0000313" key="5">
    <source>
        <dbReference type="EMBL" id="KAH9330396.1"/>
    </source>
</evidence>
<feature type="non-terminal residue" evidence="5">
    <location>
        <position position="165"/>
    </location>
</feature>
<keyword evidence="6" id="KW-1185">Reference proteome</keyword>
<dbReference type="GO" id="GO:0005525">
    <property type="term" value="F:GTP binding"/>
    <property type="evidence" value="ECO:0007669"/>
    <property type="project" value="UniProtKB-KW"/>
</dbReference>
<proteinExistence type="inferred from homology"/>
<evidence type="ECO:0000256" key="2">
    <source>
        <dbReference type="ARBA" id="ARBA00022741"/>
    </source>
</evidence>
<accession>A0AA38LNM2</accession>
<dbReference type="InterPro" id="IPR006703">
    <property type="entry name" value="G_AIG1"/>
</dbReference>
<dbReference type="Proteomes" id="UP000824469">
    <property type="component" value="Unassembled WGS sequence"/>
</dbReference>
<dbReference type="OMA" id="GGDEWIN"/>
<dbReference type="InterPro" id="IPR027417">
    <property type="entry name" value="P-loop_NTPase"/>
</dbReference>
<feature type="non-terminal residue" evidence="5">
    <location>
        <position position="1"/>
    </location>
</feature>
<dbReference type="Pfam" id="PF04548">
    <property type="entry name" value="AIG1"/>
    <property type="match status" value="1"/>
</dbReference>
<keyword evidence="3" id="KW-0342">GTP-binding</keyword>
<dbReference type="PANTHER" id="PTHR10903">
    <property type="entry name" value="GTPASE, IMAP FAMILY MEMBER-RELATED"/>
    <property type="match status" value="1"/>
</dbReference>
<comment type="caution">
    <text evidence="5">The sequence shown here is derived from an EMBL/GenBank/DDBJ whole genome shotgun (WGS) entry which is preliminary data.</text>
</comment>
<evidence type="ECO:0000256" key="1">
    <source>
        <dbReference type="ARBA" id="ARBA00008535"/>
    </source>
</evidence>
<dbReference type="EMBL" id="JAHRHJ020000001">
    <property type="protein sequence ID" value="KAH9330396.1"/>
    <property type="molecule type" value="Genomic_DNA"/>
</dbReference>
<dbReference type="InterPro" id="IPR045058">
    <property type="entry name" value="GIMA/IAN/Toc"/>
</dbReference>
<dbReference type="AlphaFoldDB" id="A0AA38LNM2"/>